<dbReference type="SUPFAM" id="SSF47384">
    <property type="entry name" value="Homodimeric domain of signal transducing histidine kinase"/>
    <property type="match status" value="1"/>
</dbReference>
<dbReference type="PROSITE" id="PS50109">
    <property type="entry name" value="HIS_KIN"/>
    <property type="match status" value="1"/>
</dbReference>
<dbReference type="EMBL" id="CP006905">
    <property type="protein sequence ID" value="AIY84248.1"/>
    <property type="molecule type" value="Genomic_DNA"/>
</dbReference>
<evidence type="ECO:0000256" key="10">
    <source>
        <dbReference type="ARBA" id="ARBA00022840"/>
    </source>
</evidence>
<dbReference type="Gene3D" id="3.30.565.10">
    <property type="entry name" value="Histidine kinase-like ATPase, C-terminal domain"/>
    <property type="match status" value="1"/>
</dbReference>
<feature type="transmembrane region" description="Helical" evidence="14">
    <location>
        <begin position="200"/>
        <end position="220"/>
    </location>
</feature>
<keyword evidence="5" id="KW-0597">Phosphoprotein</keyword>
<dbReference type="InterPro" id="IPR003661">
    <property type="entry name" value="HisK_dim/P_dom"/>
</dbReference>
<dbReference type="InterPro" id="IPR050398">
    <property type="entry name" value="HssS/ArlS-like"/>
</dbReference>
<evidence type="ECO:0000256" key="1">
    <source>
        <dbReference type="ARBA" id="ARBA00000085"/>
    </source>
</evidence>
<feature type="transmembrane region" description="Helical" evidence="14">
    <location>
        <begin position="279"/>
        <end position="306"/>
    </location>
</feature>
<evidence type="ECO:0000256" key="5">
    <source>
        <dbReference type="ARBA" id="ARBA00022553"/>
    </source>
</evidence>
<gene>
    <name evidence="16" type="ORF">U729_2358</name>
</gene>
<evidence type="ECO:0000256" key="6">
    <source>
        <dbReference type="ARBA" id="ARBA00022679"/>
    </source>
</evidence>
<protein>
    <recommendedName>
        <fullName evidence="3">histidine kinase</fullName>
        <ecNumber evidence="3">2.7.13.3</ecNumber>
    </recommendedName>
</protein>
<dbReference type="STRING" id="1561.NPD11_661"/>
<accession>A0A0A7FXE8</accession>
<dbReference type="Gene3D" id="1.10.287.130">
    <property type="match status" value="1"/>
</dbReference>
<keyword evidence="12" id="KW-0902">Two-component regulatory system</keyword>
<dbReference type="InterPro" id="IPR036890">
    <property type="entry name" value="HATPase_C_sf"/>
</dbReference>
<keyword evidence="11 14" id="KW-1133">Transmembrane helix</keyword>
<evidence type="ECO:0000256" key="9">
    <source>
        <dbReference type="ARBA" id="ARBA00022777"/>
    </source>
</evidence>
<dbReference type="SMART" id="SM00388">
    <property type="entry name" value="HisKA"/>
    <property type="match status" value="1"/>
</dbReference>
<reference evidence="16 17" key="1">
    <citation type="journal article" date="2015" name="Infect. Genet. Evol.">
        <title>Genomic sequences of six botulinum neurotoxin-producing strains representing three clostridial species illustrate the mobility and diversity of botulinum neurotoxin genes.</title>
        <authorList>
            <person name="Smith T.J."/>
            <person name="Hill K.K."/>
            <person name="Xie G."/>
            <person name="Foley B.T."/>
            <person name="Williamson C.H."/>
            <person name="Foster J.T."/>
            <person name="Johnson S.L."/>
            <person name="Chertkov O."/>
            <person name="Teshima H."/>
            <person name="Gibbons H.S."/>
            <person name="Johnsky L.A."/>
            <person name="Karavis M.A."/>
            <person name="Smith L.A."/>
        </authorList>
    </citation>
    <scope>NUCLEOTIDE SEQUENCE [LARGE SCALE GENOMIC DNA]</scope>
    <source>
        <strain evidence="16">Sullivan</strain>
    </source>
</reference>
<dbReference type="CDD" id="cd00082">
    <property type="entry name" value="HisKA"/>
    <property type="match status" value="1"/>
</dbReference>
<comment type="catalytic activity">
    <reaction evidence="1">
        <text>ATP + protein L-histidine = ADP + protein N-phospho-L-histidine.</text>
        <dbReference type="EC" id="2.7.13.3"/>
    </reaction>
</comment>
<keyword evidence="7 14" id="KW-0812">Transmembrane</keyword>
<dbReference type="AlphaFoldDB" id="A0A0A7FXE8"/>
<feature type="transmembrane region" description="Helical" evidence="14">
    <location>
        <begin position="346"/>
        <end position="379"/>
    </location>
</feature>
<dbReference type="SUPFAM" id="SSF55874">
    <property type="entry name" value="ATPase domain of HSP90 chaperone/DNA topoisomerase II/histidine kinase"/>
    <property type="match status" value="1"/>
</dbReference>
<evidence type="ECO:0000256" key="13">
    <source>
        <dbReference type="ARBA" id="ARBA00023136"/>
    </source>
</evidence>
<feature type="transmembrane region" description="Helical" evidence="14">
    <location>
        <begin position="12"/>
        <end position="33"/>
    </location>
</feature>
<dbReference type="InterPro" id="IPR005467">
    <property type="entry name" value="His_kinase_dom"/>
</dbReference>
<keyword evidence="17" id="KW-1185">Reference proteome</keyword>
<evidence type="ECO:0000313" key="16">
    <source>
        <dbReference type="EMBL" id="AIY84248.1"/>
    </source>
</evidence>
<dbReference type="PANTHER" id="PTHR45528:SF1">
    <property type="entry name" value="SENSOR HISTIDINE KINASE CPXA"/>
    <property type="match status" value="1"/>
</dbReference>
<dbReference type="Proteomes" id="UP000030635">
    <property type="component" value="Chromosome"/>
</dbReference>
<evidence type="ECO:0000256" key="12">
    <source>
        <dbReference type="ARBA" id="ARBA00023012"/>
    </source>
</evidence>
<dbReference type="KEGG" id="cbv:U729_2358"/>
<dbReference type="eggNOG" id="COG2205">
    <property type="taxonomic scope" value="Bacteria"/>
</dbReference>
<dbReference type="GO" id="GO:0005524">
    <property type="term" value="F:ATP binding"/>
    <property type="evidence" value="ECO:0007669"/>
    <property type="project" value="UniProtKB-KW"/>
</dbReference>
<dbReference type="HOGENOM" id="CLU_000445_73_3_9"/>
<proteinExistence type="predicted"/>
<feature type="domain" description="Histidine kinase" evidence="15">
    <location>
        <begin position="451"/>
        <end position="632"/>
    </location>
</feature>
<dbReference type="GO" id="GO:0000155">
    <property type="term" value="F:phosphorelay sensor kinase activity"/>
    <property type="evidence" value="ECO:0007669"/>
    <property type="project" value="InterPro"/>
</dbReference>
<dbReference type="InterPro" id="IPR036097">
    <property type="entry name" value="HisK_dim/P_sf"/>
</dbReference>
<evidence type="ECO:0000256" key="4">
    <source>
        <dbReference type="ARBA" id="ARBA00022475"/>
    </source>
</evidence>
<name>A0A0A7FXE8_9CLOT</name>
<keyword evidence="10" id="KW-0067">ATP-binding</keyword>
<comment type="subcellular location">
    <subcellularLocation>
        <location evidence="2">Cell membrane</location>
        <topology evidence="2">Multi-pass membrane protein</topology>
    </subcellularLocation>
</comment>
<dbReference type="PANTHER" id="PTHR45528">
    <property type="entry name" value="SENSOR HISTIDINE KINASE CPXA"/>
    <property type="match status" value="1"/>
</dbReference>
<keyword evidence="4" id="KW-1003">Cell membrane</keyword>
<dbReference type="GO" id="GO:0005886">
    <property type="term" value="C:plasma membrane"/>
    <property type="evidence" value="ECO:0007669"/>
    <property type="project" value="UniProtKB-SubCell"/>
</dbReference>
<keyword evidence="8" id="KW-0547">Nucleotide-binding</keyword>
<keyword evidence="6" id="KW-0808">Transferase</keyword>
<sequence length="649" mass="75795">MLDTKLKTFKISKITIIVFSLIFIISISTILSYKNIRKNTLKNNLSILYDDSILNDIRIGNQRLYKEINNNEELNIEQDSRVDYYVADKKNKKEINMFNNKDIIYRYVVNNEVIEEYDLLIKVTYDENGEANIEFKSGNETSGSYMDTDVISNLESEELGYKYEPIKNMTFIYGIEDIVTSEFNQTYLYKQLNYKYEKMVYKYIWGGIILVVLFGLVIPYRKEKDLFMMKRLIKAPLDIKAALIIFNIIMCIYSAWIAIETISGLVSGGLYLRVGDYEVSVIITIVSNILIFLVTYITLFYNVVLVKSIKREENNKDTLISIGIKKLNKFIEKIDLRKFNKKRTIILLIINLIIVSLLSLFWFFGIIGVLLYTIILYVLIRSNIKKFNKEYKLILNSTSMITKGDLDYKIEEDFLWLDSLKEDVLCMKLSFKKSIEEEIKNQNMKGELLNNISKDLNIPVDNIISYIEKLKDDNLSHEERIRYIEKLEKKSYEFKKLIEDLFEVSKANSGSIKLDLNNIDVVALIKQTIVEEKEKLDDLSLKLNLKIPSEKVILKLDGQRTYKVFENLIENIVKYSLENTRVYIEIKEENEKVYIIFKNISKDPIKDCYSKGMGLQIVKGFVEVQGGNFDIEIDGDLFKAIIYFNVGVN</sequence>
<evidence type="ECO:0000256" key="3">
    <source>
        <dbReference type="ARBA" id="ARBA00012438"/>
    </source>
</evidence>
<evidence type="ECO:0000313" key="17">
    <source>
        <dbReference type="Proteomes" id="UP000030635"/>
    </source>
</evidence>
<evidence type="ECO:0000256" key="11">
    <source>
        <dbReference type="ARBA" id="ARBA00022989"/>
    </source>
</evidence>
<evidence type="ECO:0000256" key="7">
    <source>
        <dbReference type="ARBA" id="ARBA00022692"/>
    </source>
</evidence>
<evidence type="ECO:0000256" key="8">
    <source>
        <dbReference type="ARBA" id="ARBA00022741"/>
    </source>
</evidence>
<evidence type="ECO:0000259" key="15">
    <source>
        <dbReference type="PROSITE" id="PS50109"/>
    </source>
</evidence>
<evidence type="ECO:0000256" key="14">
    <source>
        <dbReference type="SAM" id="Phobius"/>
    </source>
</evidence>
<keyword evidence="13 14" id="KW-0472">Membrane</keyword>
<feature type="transmembrane region" description="Helical" evidence="14">
    <location>
        <begin position="241"/>
        <end position="259"/>
    </location>
</feature>
<keyword evidence="9 16" id="KW-0418">Kinase</keyword>
<organism evidence="16 17">
    <name type="scientific">Clostridium baratii str. Sullivan</name>
    <dbReference type="NCBI Taxonomy" id="1415775"/>
    <lineage>
        <taxon>Bacteria</taxon>
        <taxon>Bacillati</taxon>
        <taxon>Bacillota</taxon>
        <taxon>Clostridia</taxon>
        <taxon>Eubacteriales</taxon>
        <taxon>Clostridiaceae</taxon>
        <taxon>Clostridium</taxon>
    </lineage>
</organism>
<dbReference type="EC" id="2.7.13.3" evidence="3"/>
<evidence type="ECO:0000256" key="2">
    <source>
        <dbReference type="ARBA" id="ARBA00004651"/>
    </source>
</evidence>